<dbReference type="InterPro" id="IPR043502">
    <property type="entry name" value="DNA/RNA_pol_sf"/>
</dbReference>
<organism evidence="2 3">
    <name type="scientific">Sabulicella glaciei</name>
    <dbReference type="NCBI Taxonomy" id="2984948"/>
    <lineage>
        <taxon>Bacteria</taxon>
        <taxon>Pseudomonadati</taxon>
        <taxon>Pseudomonadota</taxon>
        <taxon>Alphaproteobacteria</taxon>
        <taxon>Acetobacterales</taxon>
        <taxon>Acetobacteraceae</taxon>
        <taxon>Sabulicella</taxon>
    </lineage>
</organism>
<dbReference type="SUPFAM" id="SSF56672">
    <property type="entry name" value="DNA/RNA polymerases"/>
    <property type="match status" value="1"/>
</dbReference>
<gene>
    <name evidence="2" type="ORF">OF850_08270</name>
</gene>
<evidence type="ECO:0000256" key="1">
    <source>
        <dbReference type="ARBA" id="ARBA00022763"/>
    </source>
</evidence>
<dbReference type="InterPro" id="IPR050356">
    <property type="entry name" value="SulA_CellDiv_inhibitor"/>
</dbReference>
<dbReference type="PANTHER" id="PTHR35369">
    <property type="entry name" value="BLR3025 PROTEIN-RELATED"/>
    <property type="match status" value="1"/>
</dbReference>
<dbReference type="EMBL" id="JAPFQI010000004">
    <property type="protein sequence ID" value="MCW8085616.1"/>
    <property type="molecule type" value="Genomic_DNA"/>
</dbReference>
<protein>
    <submittedName>
        <fullName evidence="2">DNA polymerase Y family protein</fullName>
    </submittedName>
</protein>
<evidence type="ECO:0000313" key="2">
    <source>
        <dbReference type="EMBL" id="MCW8085616.1"/>
    </source>
</evidence>
<dbReference type="RefSeq" id="WP_301589528.1">
    <property type="nucleotide sequence ID" value="NZ_JAPFQI010000004.1"/>
</dbReference>
<dbReference type="PANTHER" id="PTHR35369:SF2">
    <property type="entry name" value="BLR3025 PROTEIN"/>
    <property type="match status" value="1"/>
</dbReference>
<evidence type="ECO:0000313" key="3">
    <source>
        <dbReference type="Proteomes" id="UP001526430"/>
    </source>
</evidence>
<reference evidence="2 3" key="1">
    <citation type="submission" date="2022-10" db="EMBL/GenBank/DDBJ databases">
        <title>Roseococcus glaciei nov., sp. nov., isolated from glacier.</title>
        <authorList>
            <person name="Liu Q."/>
            <person name="Xin Y.-H."/>
        </authorList>
    </citation>
    <scope>NUCLEOTIDE SEQUENCE [LARGE SCALE GENOMIC DNA]</scope>
    <source>
        <strain evidence="2 3">MDT2-1-1</strain>
    </source>
</reference>
<keyword evidence="1" id="KW-0227">DNA damage</keyword>
<dbReference type="CDD" id="cd03468">
    <property type="entry name" value="PolY_like"/>
    <property type="match status" value="1"/>
</dbReference>
<sequence length="473" mass="51378">MRRFLALHLPRLPTDRLRTLGPAATWNTVGPRRLLVSVDEMAEAVGLRPGQSVATALAISPKLALARSDEPAEAAALRRLALWARRYSPLTATDAPDVVLVDITGVGLFGGEEALRQDAVARLRRAGFAVRAVVAGHAAVPLVRAGAEGVVPPEREGAFIHALPLGVLPGVPAAELAALGLRRVGDLQVLPPATLALRFGQGLLNALERWTGQRPLPVQPLPPPLEIAAMRDFVEPLVTRTALDRALALLLEDVSARCAAAGLGLRRLRLLCWRVDGLVQELTVGTGAPSRDPLHLARLFAGRMEQLEPGLGFERMALEALETERQDAAQASLLGRGATDLAGPLDHLDQRLRLRRLAPAPSHWPEHMAEPVSPHALPAAMPDGWASTHWPVLWLRKPETVGVTPPDGTPARMLWRGQSWRLRVLDGPARLEAPWWHGPGATRDLHWVEISSGARLLLSREAEWRWLLRGHLP</sequence>
<keyword evidence="3" id="KW-1185">Reference proteome</keyword>
<name>A0ABT3NTX7_9PROT</name>
<dbReference type="Proteomes" id="UP001526430">
    <property type="component" value="Unassembled WGS sequence"/>
</dbReference>
<accession>A0ABT3NTX7</accession>
<comment type="caution">
    <text evidence="2">The sequence shown here is derived from an EMBL/GenBank/DDBJ whole genome shotgun (WGS) entry which is preliminary data.</text>
</comment>
<proteinExistence type="predicted"/>